<evidence type="ECO:0000313" key="2">
    <source>
        <dbReference type="Proteomes" id="UP000490939"/>
    </source>
</evidence>
<gene>
    <name evidence="1" type="ORF">EG327_000405</name>
</gene>
<accession>A0A8H3YM36</accession>
<proteinExistence type="predicted"/>
<comment type="caution">
    <text evidence="1">The sequence shown here is derived from an EMBL/GenBank/DDBJ whole genome shotgun (WGS) entry which is preliminary data.</text>
</comment>
<dbReference type="AlphaFoldDB" id="A0A8H3YM36"/>
<feature type="non-terminal residue" evidence="1">
    <location>
        <position position="68"/>
    </location>
</feature>
<protein>
    <submittedName>
        <fullName evidence="1">Uncharacterized protein</fullName>
    </submittedName>
</protein>
<dbReference type="EMBL" id="WNWR01001078">
    <property type="protein sequence ID" value="KAE9965574.1"/>
    <property type="molecule type" value="Genomic_DNA"/>
</dbReference>
<keyword evidence="2" id="KW-1185">Reference proteome</keyword>
<sequence length="68" mass="7654">MTPAALVPFYRAMIVYCVYPYLTTHFCLERPTGLSGPRFDSTADMNRLIVTHPTSYRRPTSAASEPTI</sequence>
<name>A0A8H3YM36_VENIN</name>
<dbReference type="Proteomes" id="UP000490939">
    <property type="component" value="Unassembled WGS sequence"/>
</dbReference>
<evidence type="ECO:0000313" key="1">
    <source>
        <dbReference type="EMBL" id="KAE9965574.1"/>
    </source>
</evidence>
<reference evidence="1 2" key="1">
    <citation type="submission" date="2019-07" db="EMBL/GenBank/DDBJ databases">
        <title>Venturia inaequalis Genome Resource.</title>
        <authorList>
            <person name="Lichtner F.J."/>
        </authorList>
    </citation>
    <scope>NUCLEOTIDE SEQUENCE [LARGE SCALE GENOMIC DNA]</scope>
    <source>
        <strain evidence="1 2">DMI_063113</strain>
    </source>
</reference>
<organism evidence="1 2">
    <name type="scientific">Venturia inaequalis</name>
    <name type="common">Apple scab fungus</name>
    <dbReference type="NCBI Taxonomy" id="5025"/>
    <lineage>
        <taxon>Eukaryota</taxon>
        <taxon>Fungi</taxon>
        <taxon>Dikarya</taxon>
        <taxon>Ascomycota</taxon>
        <taxon>Pezizomycotina</taxon>
        <taxon>Dothideomycetes</taxon>
        <taxon>Pleosporomycetidae</taxon>
        <taxon>Venturiales</taxon>
        <taxon>Venturiaceae</taxon>
        <taxon>Venturia</taxon>
    </lineage>
</organism>